<keyword evidence="3 7" id="KW-1133">Transmembrane helix</keyword>
<dbReference type="PANTHER" id="PTHR31448">
    <property type="entry name" value="MYOSIN-BINDING PROTEIN 2"/>
    <property type="match status" value="1"/>
</dbReference>
<dbReference type="InterPro" id="IPR011990">
    <property type="entry name" value="TPR-like_helical_dom_sf"/>
</dbReference>
<dbReference type="Proteomes" id="UP000734854">
    <property type="component" value="Unassembled WGS sequence"/>
</dbReference>
<keyword evidence="10" id="KW-1185">Reference proteome</keyword>
<feature type="region of interest" description="Disordered" evidence="6">
    <location>
        <begin position="326"/>
        <end position="370"/>
    </location>
</feature>
<evidence type="ECO:0000313" key="10">
    <source>
        <dbReference type="Proteomes" id="UP000734854"/>
    </source>
</evidence>
<dbReference type="PROSITE" id="PS51775">
    <property type="entry name" value="GTD_BINDING"/>
    <property type="match status" value="1"/>
</dbReference>
<dbReference type="Gene3D" id="1.25.40.10">
    <property type="entry name" value="Tetratricopeptide repeat domain"/>
    <property type="match status" value="1"/>
</dbReference>
<feature type="coiled-coil region" evidence="5">
    <location>
        <begin position="474"/>
        <end position="568"/>
    </location>
</feature>
<evidence type="ECO:0000256" key="7">
    <source>
        <dbReference type="SAM" id="Phobius"/>
    </source>
</evidence>
<feature type="domain" description="GTD-binding" evidence="8">
    <location>
        <begin position="468"/>
        <end position="566"/>
    </location>
</feature>
<evidence type="ECO:0000256" key="4">
    <source>
        <dbReference type="ARBA" id="ARBA00023136"/>
    </source>
</evidence>
<feature type="compositionally biased region" description="Polar residues" evidence="6">
    <location>
        <begin position="344"/>
        <end position="370"/>
    </location>
</feature>
<dbReference type="CDD" id="cd22249">
    <property type="entry name" value="UDM1_RNF168_RNF169-like"/>
    <property type="match status" value="1"/>
</dbReference>
<comment type="caution">
    <text evidence="9">The sequence shown here is derived from an EMBL/GenBank/DDBJ whole genome shotgun (WGS) entry which is preliminary data.</text>
</comment>
<feature type="region of interest" description="Disordered" evidence="6">
    <location>
        <begin position="882"/>
        <end position="909"/>
    </location>
</feature>
<keyword evidence="2 7" id="KW-0812">Transmembrane</keyword>
<sequence>MVAGTTEAGQQAAPHLAAVAMPDRFVSALFAAVSEWCLIAILLVNAVLSYAATRLARACRLPPPCLFCSRLDHVLGGERRGFYRHILCHSHKLEVSALVYCHAHSRLANSRNTCEGCLLSSSSAAHRKPKLPVFSAAEAEHLGDVTLPDGGGDLGQASVGLCSCCAEPFAVRRDTLQSKKKKILKVDCGGVNGGLIGRRTQLRKKQGKTSELPAMHAFDPISHVGYRELKVTSESEMPFDDNDDDGYDENEDGYSPMHGVIDVEEEFSSRTKLPAEDLLTDKLSFSDVLSSPPSLFDSETKPPVAARELEGINWDNVVPNVRATESTERTIEQAPRQGKILESGNLSPSTGTITNDPPTTARPSGLEQSDSFRGAMTRKGLMTSPRFSELVGGKAPEEFKLRLSQKSFRALELPWNSDIISSPRLGELDASCSAGLLSIAKRLTMERNNSSLDNYDEACIVSDVEGETSVERLRQQVELDRKTMSSLYKELEEERNASAVAANEAMAMINRLQEEKAGMQMEALQYLRMMEEQAEYDQEANHKLNDLLTDREKELLDLEAELESCRKRLGEETITEPPEDEPSRKTELQNLVEGFEEEKAQISSCLRNLQAKLDGESRESGGSIGSPQDELTKLNDRLNALDAEQEILSRAVGALRYGAGGVSLFVLESPEIWEPTMKTESARARKNPLQTQRHRCKLNSTAGSPSDLVSVTLTCKRLKGLGWNPLVLAKASLKSLVIKAKNWSDSAHKFLKQCVDSGNIEACYVLGMIRFYCLENRGSGAALMARAAMASHAAALYSLAVIQFHESRGSKGDKDLHAGVALCAHAAFLGHVDASGARPLPPGRLWSPTERRRGPAIPCPGQRPRASIRSQVLIRLPCSLAAESQPPPRPASGCSLLSDYGSFSQPPPL</sequence>
<dbReference type="AlphaFoldDB" id="A0A8J5L4X5"/>
<evidence type="ECO:0000256" key="1">
    <source>
        <dbReference type="ARBA" id="ARBA00004167"/>
    </source>
</evidence>
<evidence type="ECO:0000259" key="8">
    <source>
        <dbReference type="PROSITE" id="PS51775"/>
    </source>
</evidence>
<evidence type="ECO:0000313" key="9">
    <source>
        <dbReference type="EMBL" id="KAG6505910.1"/>
    </source>
</evidence>
<dbReference type="SUPFAM" id="SSF81901">
    <property type="entry name" value="HCP-like"/>
    <property type="match status" value="1"/>
</dbReference>
<dbReference type="Pfam" id="PF04576">
    <property type="entry name" value="Zein-binding"/>
    <property type="match status" value="1"/>
</dbReference>
<dbReference type="InterPro" id="IPR007656">
    <property type="entry name" value="GTD-bd"/>
</dbReference>
<evidence type="ECO:0000256" key="3">
    <source>
        <dbReference type="ARBA" id="ARBA00022989"/>
    </source>
</evidence>
<dbReference type="GO" id="GO:0016020">
    <property type="term" value="C:membrane"/>
    <property type="evidence" value="ECO:0007669"/>
    <property type="project" value="UniProtKB-SubCell"/>
</dbReference>
<keyword evidence="4 7" id="KW-0472">Membrane</keyword>
<organism evidence="9 10">
    <name type="scientific">Zingiber officinale</name>
    <name type="common">Ginger</name>
    <name type="synonym">Amomum zingiber</name>
    <dbReference type="NCBI Taxonomy" id="94328"/>
    <lineage>
        <taxon>Eukaryota</taxon>
        <taxon>Viridiplantae</taxon>
        <taxon>Streptophyta</taxon>
        <taxon>Embryophyta</taxon>
        <taxon>Tracheophyta</taxon>
        <taxon>Spermatophyta</taxon>
        <taxon>Magnoliopsida</taxon>
        <taxon>Liliopsida</taxon>
        <taxon>Zingiberales</taxon>
        <taxon>Zingiberaceae</taxon>
        <taxon>Zingiber</taxon>
    </lineage>
</organism>
<protein>
    <recommendedName>
        <fullName evidence="8">GTD-binding domain-containing protein</fullName>
    </recommendedName>
</protein>
<dbReference type="InterPro" id="IPR057136">
    <property type="entry name" value="At2g35280_TPR_dom"/>
</dbReference>
<proteinExistence type="predicted"/>
<feature type="region of interest" description="Disordered" evidence="6">
    <location>
        <begin position="840"/>
        <end position="863"/>
    </location>
</feature>
<dbReference type="Pfam" id="PF23310">
    <property type="entry name" value="TPR_27"/>
    <property type="match status" value="1"/>
</dbReference>
<comment type="subcellular location">
    <subcellularLocation>
        <location evidence="1">Membrane</location>
        <topology evidence="1">Single-pass membrane protein</topology>
    </subcellularLocation>
</comment>
<dbReference type="PANTHER" id="PTHR31448:SF45">
    <property type="entry name" value="EXPRESSED PROTEIN"/>
    <property type="match status" value="1"/>
</dbReference>
<keyword evidence="5" id="KW-0175">Coiled coil</keyword>
<feature type="transmembrane region" description="Helical" evidence="7">
    <location>
        <begin position="25"/>
        <end position="48"/>
    </location>
</feature>
<dbReference type="GO" id="GO:0080115">
    <property type="term" value="F:myosin XI tail binding"/>
    <property type="evidence" value="ECO:0007669"/>
    <property type="project" value="UniProtKB-ARBA"/>
</dbReference>
<name>A0A8J5L4X5_ZINOF</name>
<feature type="coiled-coil region" evidence="5">
    <location>
        <begin position="592"/>
        <end position="651"/>
    </location>
</feature>
<evidence type="ECO:0000256" key="6">
    <source>
        <dbReference type="SAM" id="MobiDB-lite"/>
    </source>
</evidence>
<evidence type="ECO:0000256" key="5">
    <source>
        <dbReference type="SAM" id="Coils"/>
    </source>
</evidence>
<gene>
    <name evidence="9" type="ORF">ZIOFF_031223</name>
</gene>
<evidence type="ECO:0000256" key="2">
    <source>
        <dbReference type="ARBA" id="ARBA00022692"/>
    </source>
</evidence>
<accession>A0A8J5L4X5</accession>
<dbReference type="EMBL" id="JACMSC010000009">
    <property type="protein sequence ID" value="KAG6505910.1"/>
    <property type="molecule type" value="Genomic_DNA"/>
</dbReference>
<dbReference type="InterPro" id="IPR039306">
    <property type="entry name" value="MYOB"/>
</dbReference>
<reference evidence="9 10" key="1">
    <citation type="submission" date="2020-08" db="EMBL/GenBank/DDBJ databases">
        <title>Plant Genome Project.</title>
        <authorList>
            <person name="Zhang R.-G."/>
        </authorList>
    </citation>
    <scope>NUCLEOTIDE SEQUENCE [LARGE SCALE GENOMIC DNA]</scope>
    <source>
        <tissue evidence="9">Rhizome</tissue>
    </source>
</reference>